<feature type="transmembrane region" description="Helical" evidence="1">
    <location>
        <begin position="102"/>
        <end position="121"/>
    </location>
</feature>
<dbReference type="eggNOG" id="ENOG5033A5I">
    <property type="taxonomic scope" value="Bacteria"/>
</dbReference>
<dbReference type="RefSeq" id="WP_006951975.1">
    <property type="nucleotide sequence ID" value="NZ_JH594521.1"/>
</dbReference>
<comment type="caution">
    <text evidence="2">The sequence shown here is derived from an EMBL/GenBank/DDBJ whole genome shotgun (WGS) entry which is preliminary data.</text>
</comment>
<feature type="transmembrane region" description="Helical" evidence="1">
    <location>
        <begin position="273"/>
        <end position="293"/>
    </location>
</feature>
<name>H1Q1R6_9BACT</name>
<reference evidence="2 3" key="1">
    <citation type="submission" date="2011-12" db="EMBL/GenBank/DDBJ databases">
        <title>The Genome Sequence of Prevotella micans F0438.</title>
        <authorList>
            <consortium name="The Broad Institute Genome Sequencing Platform"/>
            <person name="Earl A."/>
            <person name="Ward D."/>
            <person name="Feldgarden M."/>
            <person name="Gevers D."/>
            <person name="Izard J."/>
            <person name="Baranova O.V."/>
            <person name="Blanton J.M."/>
            <person name="Wade W.G."/>
            <person name="Dewhirst F.E."/>
            <person name="Young S.K."/>
            <person name="Zeng Q."/>
            <person name="Gargeya S."/>
            <person name="Fitzgerald M."/>
            <person name="Haas B."/>
            <person name="Abouelleil A."/>
            <person name="Alvarado L."/>
            <person name="Arachchi H.M."/>
            <person name="Berlin A."/>
            <person name="Chapman S.B."/>
            <person name="Gearin G."/>
            <person name="Goldberg J."/>
            <person name="Griggs A."/>
            <person name="Gujja S."/>
            <person name="Hansen M."/>
            <person name="Heiman D."/>
            <person name="Howarth C."/>
            <person name="Larimer J."/>
            <person name="Lui A."/>
            <person name="MacDonald P.J.P."/>
            <person name="McCowen C."/>
            <person name="Montmayeur A."/>
            <person name="Murphy C."/>
            <person name="Neiman D."/>
            <person name="Pearson M."/>
            <person name="Priest M."/>
            <person name="Roberts A."/>
            <person name="Saif S."/>
            <person name="Shea T."/>
            <person name="Sisk P."/>
            <person name="Stolte C."/>
            <person name="Sykes S."/>
            <person name="Wortman J."/>
            <person name="Nusbaum C."/>
            <person name="Birren B."/>
        </authorList>
    </citation>
    <scope>NUCLEOTIDE SEQUENCE [LARGE SCALE GENOMIC DNA]</scope>
    <source>
        <strain evidence="2 3">F0438</strain>
    </source>
</reference>
<proteinExistence type="predicted"/>
<keyword evidence="1" id="KW-1133">Transmembrane helix</keyword>
<organism evidence="2 3">
    <name type="scientific">Prevotella micans F0438</name>
    <dbReference type="NCBI Taxonomy" id="883158"/>
    <lineage>
        <taxon>Bacteria</taxon>
        <taxon>Pseudomonadati</taxon>
        <taxon>Bacteroidota</taxon>
        <taxon>Bacteroidia</taxon>
        <taxon>Bacteroidales</taxon>
        <taxon>Prevotellaceae</taxon>
        <taxon>Prevotella</taxon>
    </lineage>
</organism>
<dbReference type="EMBL" id="AGWK01000027">
    <property type="protein sequence ID" value="EHO71536.1"/>
    <property type="molecule type" value="Genomic_DNA"/>
</dbReference>
<feature type="transmembrane region" description="Helical" evidence="1">
    <location>
        <begin position="30"/>
        <end position="55"/>
    </location>
</feature>
<keyword evidence="1" id="KW-0812">Transmembrane</keyword>
<evidence type="ECO:0000313" key="2">
    <source>
        <dbReference type="EMBL" id="EHO71536.1"/>
    </source>
</evidence>
<feature type="transmembrane region" description="Helical" evidence="1">
    <location>
        <begin position="299"/>
        <end position="316"/>
    </location>
</feature>
<feature type="transmembrane region" description="Helical" evidence="1">
    <location>
        <begin position="206"/>
        <end position="227"/>
    </location>
</feature>
<feature type="transmembrane region" description="Helical" evidence="1">
    <location>
        <begin position="170"/>
        <end position="194"/>
    </location>
</feature>
<gene>
    <name evidence="2" type="ORF">HMPREF9140_00854</name>
</gene>
<keyword evidence="1" id="KW-0472">Membrane</keyword>
<evidence type="ECO:0000313" key="3">
    <source>
        <dbReference type="Proteomes" id="UP000016023"/>
    </source>
</evidence>
<dbReference type="PATRIC" id="fig|883158.3.peg.860"/>
<accession>H1Q1R6</accession>
<keyword evidence="3" id="KW-1185">Reference proteome</keyword>
<dbReference type="InterPro" id="IPR049458">
    <property type="entry name" value="EpsG-like"/>
</dbReference>
<dbReference type="AlphaFoldDB" id="H1Q1R6"/>
<dbReference type="STRING" id="883158.HMPREF9140_00854"/>
<feature type="transmembrane region" description="Helical" evidence="1">
    <location>
        <begin position="323"/>
        <end position="346"/>
    </location>
</feature>
<evidence type="ECO:0008006" key="4">
    <source>
        <dbReference type="Google" id="ProtNLM"/>
    </source>
</evidence>
<evidence type="ECO:0000256" key="1">
    <source>
        <dbReference type="SAM" id="Phobius"/>
    </source>
</evidence>
<protein>
    <recommendedName>
        <fullName evidence="4">EpsG family protein</fullName>
    </recommendedName>
</protein>
<sequence length="383" mass="45035">MIPYLIGFLFIFLLLLYSSPEKQKEHRKLLYVWWIYVMLLCALRDMLGGFDGYIYGEIFDLTAEDLRKGIPFNHTYTFTYNPTELGYALYNVLIGIVVENRYIFLFVTSIIIYAILGRHIIKYSNYPTYASFIIFCLFYFFTFTYLRQVMAALIAWYAIPFAIKRKPVQFFAIVALATSFHNSALFFSVTYFVVNRQFTRRQVVTYFVIGLLLGLTPLGSFLMQFVGENINSQKTEQSLSGIGSARIEYIIEAVFFLWILLSQYRKLQENKQTIAFLNIALLFVFTLIFLVRFSDGGRFSWYFLIGIAVSVANIYAKSPKRGLVRILTFCVMGLLYFRILLSWGLLLSPYKTFLTNGVREDDFIWEENEYDHRYDEDKLYKIW</sequence>
<dbReference type="Proteomes" id="UP000016023">
    <property type="component" value="Unassembled WGS sequence"/>
</dbReference>
<feature type="transmembrane region" description="Helical" evidence="1">
    <location>
        <begin position="239"/>
        <end position="261"/>
    </location>
</feature>
<dbReference type="HOGENOM" id="CLU_711445_0_0_10"/>
<feature type="transmembrane region" description="Helical" evidence="1">
    <location>
        <begin position="133"/>
        <end position="158"/>
    </location>
</feature>
<dbReference type="Pfam" id="PF14897">
    <property type="entry name" value="EpsG"/>
    <property type="match status" value="1"/>
</dbReference>